<keyword evidence="2" id="KW-1185">Reference proteome</keyword>
<evidence type="ECO:0000313" key="2">
    <source>
        <dbReference type="Proteomes" id="UP000623467"/>
    </source>
</evidence>
<proteinExistence type="predicted"/>
<accession>A0A8H6Y3G3</accession>
<protein>
    <submittedName>
        <fullName evidence="1">Uncharacterized protein</fullName>
    </submittedName>
</protein>
<reference evidence="1" key="1">
    <citation type="submission" date="2020-05" db="EMBL/GenBank/DDBJ databases">
        <title>Mycena genomes resolve the evolution of fungal bioluminescence.</title>
        <authorList>
            <person name="Tsai I.J."/>
        </authorList>
    </citation>
    <scope>NUCLEOTIDE SEQUENCE</scope>
    <source>
        <strain evidence="1">160909Yilan</strain>
    </source>
</reference>
<dbReference type="AlphaFoldDB" id="A0A8H6Y3G3"/>
<organism evidence="1 2">
    <name type="scientific">Mycena sanguinolenta</name>
    <dbReference type="NCBI Taxonomy" id="230812"/>
    <lineage>
        <taxon>Eukaryota</taxon>
        <taxon>Fungi</taxon>
        <taxon>Dikarya</taxon>
        <taxon>Basidiomycota</taxon>
        <taxon>Agaricomycotina</taxon>
        <taxon>Agaricomycetes</taxon>
        <taxon>Agaricomycetidae</taxon>
        <taxon>Agaricales</taxon>
        <taxon>Marasmiineae</taxon>
        <taxon>Mycenaceae</taxon>
        <taxon>Mycena</taxon>
    </lineage>
</organism>
<comment type="caution">
    <text evidence="1">The sequence shown here is derived from an EMBL/GenBank/DDBJ whole genome shotgun (WGS) entry which is preliminary data.</text>
</comment>
<dbReference type="EMBL" id="JACAZH010000013">
    <property type="protein sequence ID" value="KAF7351481.1"/>
    <property type="molecule type" value="Genomic_DNA"/>
</dbReference>
<name>A0A8H6Y3G3_9AGAR</name>
<dbReference type="OrthoDB" id="2977329at2759"/>
<gene>
    <name evidence="1" type="ORF">MSAN_01580300</name>
</gene>
<sequence>MPLSDTTDIAQELIDTVVDFLHDDQASLFSSSLVARNWVPATRYHLFERIRIHHFFTRAVDSRYSMHDTARQFLDICSSPFCTILPFIRDVVLNVETPFESQEVLLKQLVDVFAQAPVTKLVFVDHTKFKPTMEPISLIWLGPRFSGLRHLSYNALDRFALDTLALVAHFPELQSLSLCSSTKNAARTAFTQSKPYPSLAPASFAHLRTLSLRLFSHQSQEFMAWLRTGGDHIRLETLDLVVFHAYHNGWGPIAALNAFLSANGTELREFGFRLRYEDDHNVELPILLSHDDDDELDLGGLTNLRSLRLGSHNVEAICTTLSSLPPDLHTLKTFELLFREWIHYEAHPCPCNPRLLVREFADVMRRDQFASLTAFTILIPEIFGDGWKDGLKQFFPRWKDTDVLRLRSLDAFQSSFDTWESIKDTLL</sequence>
<evidence type="ECO:0000313" key="1">
    <source>
        <dbReference type="EMBL" id="KAF7351481.1"/>
    </source>
</evidence>
<dbReference type="Proteomes" id="UP000623467">
    <property type="component" value="Unassembled WGS sequence"/>
</dbReference>